<dbReference type="InParanoid" id="Q24GE6"/>
<dbReference type="InterPro" id="IPR023395">
    <property type="entry name" value="MCP_dom_sf"/>
</dbReference>
<evidence type="ECO:0000256" key="2">
    <source>
        <dbReference type="ARBA" id="ARBA00022692"/>
    </source>
</evidence>
<dbReference type="Pfam" id="PF00153">
    <property type="entry name" value="Mito_carr"/>
    <property type="match status" value="3"/>
</dbReference>
<dbReference type="GO" id="GO:0005739">
    <property type="term" value="C:mitochondrion"/>
    <property type="evidence" value="ECO:0007669"/>
    <property type="project" value="TreeGrafter"/>
</dbReference>
<dbReference type="eggNOG" id="KOG0766">
    <property type="taxonomic scope" value="Eukaryota"/>
</dbReference>
<reference evidence="8" key="1">
    <citation type="journal article" date="2006" name="PLoS Biol.">
        <title>Macronuclear genome sequence of the ciliate Tetrahymena thermophila, a model eukaryote.</title>
        <authorList>
            <person name="Eisen J.A."/>
            <person name="Coyne R.S."/>
            <person name="Wu M."/>
            <person name="Wu D."/>
            <person name="Thiagarajan M."/>
            <person name="Wortman J.R."/>
            <person name="Badger J.H."/>
            <person name="Ren Q."/>
            <person name="Amedeo P."/>
            <person name="Jones K.M."/>
            <person name="Tallon L.J."/>
            <person name="Delcher A.L."/>
            <person name="Salzberg S.L."/>
            <person name="Silva J.C."/>
            <person name="Haas B.J."/>
            <person name="Majoros W.H."/>
            <person name="Farzad M."/>
            <person name="Carlton J.M."/>
            <person name="Smith R.K. Jr."/>
            <person name="Garg J."/>
            <person name="Pearlman R.E."/>
            <person name="Karrer K.M."/>
            <person name="Sun L."/>
            <person name="Manning G."/>
            <person name="Elde N.C."/>
            <person name="Turkewitz A.P."/>
            <person name="Asai D.J."/>
            <person name="Wilkes D.E."/>
            <person name="Wang Y."/>
            <person name="Cai H."/>
            <person name="Collins K."/>
            <person name="Stewart B.A."/>
            <person name="Lee S.R."/>
            <person name="Wilamowska K."/>
            <person name="Weinberg Z."/>
            <person name="Ruzzo W.L."/>
            <person name="Wloga D."/>
            <person name="Gaertig J."/>
            <person name="Frankel J."/>
            <person name="Tsao C.-C."/>
            <person name="Gorovsky M.A."/>
            <person name="Keeling P.J."/>
            <person name="Waller R.F."/>
            <person name="Patron N.J."/>
            <person name="Cherry J.M."/>
            <person name="Stover N.A."/>
            <person name="Krieger C.J."/>
            <person name="del Toro C."/>
            <person name="Ryder H.F."/>
            <person name="Williamson S.C."/>
            <person name="Barbeau R.A."/>
            <person name="Hamilton E.P."/>
            <person name="Orias E."/>
        </authorList>
    </citation>
    <scope>NUCLEOTIDE SEQUENCE [LARGE SCALE GENOMIC DNA]</scope>
    <source>
        <strain evidence="8">SB210</strain>
    </source>
</reference>
<dbReference type="PANTHER" id="PTHR46181">
    <property type="entry name" value="MITOCHONDRIAL GLYCINE TRANSPORTER"/>
    <property type="match status" value="1"/>
</dbReference>
<dbReference type="GO" id="GO:0015187">
    <property type="term" value="F:glycine transmembrane transporter activity"/>
    <property type="evidence" value="ECO:0007669"/>
    <property type="project" value="TreeGrafter"/>
</dbReference>
<dbReference type="STRING" id="312017.Q24GE6"/>
<evidence type="ECO:0000313" key="7">
    <source>
        <dbReference type="EMBL" id="EAS06925.2"/>
    </source>
</evidence>
<dbReference type="EMBL" id="GG662257">
    <property type="protein sequence ID" value="EAS06925.2"/>
    <property type="molecule type" value="Genomic_DNA"/>
</dbReference>
<dbReference type="KEGG" id="tet:TTHERM_00726450"/>
<accession>Q24GE6</accession>
<dbReference type="AlphaFoldDB" id="Q24GE6"/>
<evidence type="ECO:0000313" key="8">
    <source>
        <dbReference type="Proteomes" id="UP000009168"/>
    </source>
</evidence>
<feature type="transmembrane region" description="Helical" evidence="6">
    <location>
        <begin position="120"/>
        <end position="140"/>
    </location>
</feature>
<feature type="repeat" description="Solcar" evidence="4">
    <location>
        <begin position="114"/>
        <end position="196"/>
    </location>
</feature>
<name>Q24GE6_TETTS</name>
<dbReference type="SUPFAM" id="SSF103506">
    <property type="entry name" value="Mitochondrial carrier"/>
    <property type="match status" value="1"/>
</dbReference>
<keyword evidence="5" id="KW-0813">Transport</keyword>
<feature type="repeat" description="Solcar" evidence="4">
    <location>
        <begin position="10"/>
        <end position="101"/>
    </location>
</feature>
<keyword evidence="8" id="KW-1185">Reference proteome</keyword>
<comment type="similarity">
    <text evidence="5">Belongs to the mitochondrial carrier (TC 2.A.29) family.</text>
</comment>
<protein>
    <submittedName>
        <fullName evidence="7">Carrier protein</fullName>
    </submittedName>
</protein>
<dbReference type="HOGENOM" id="CLU_907576_0_0_1"/>
<dbReference type="PROSITE" id="PS50920">
    <property type="entry name" value="SOLCAR"/>
    <property type="match status" value="3"/>
</dbReference>
<gene>
    <name evidence="7" type="ORF">TTHERM_00726450</name>
</gene>
<dbReference type="Proteomes" id="UP000009168">
    <property type="component" value="Unassembled WGS sequence"/>
</dbReference>
<dbReference type="GO" id="GO:0016020">
    <property type="term" value="C:membrane"/>
    <property type="evidence" value="ECO:0007669"/>
    <property type="project" value="UniProtKB-SubCell"/>
</dbReference>
<dbReference type="GO" id="GO:1904983">
    <property type="term" value="P:glycine import into mitochondrion"/>
    <property type="evidence" value="ECO:0007669"/>
    <property type="project" value="TreeGrafter"/>
</dbReference>
<dbReference type="Gene3D" id="1.50.40.10">
    <property type="entry name" value="Mitochondrial carrier domain"/>
    <property type="match status" value="1"/>
</dbReference>
<proteinExistence type="inferred from homology"/>
<sequence length="298" mass="33967">MSLSQQDRKQKILYSIVSGGSASVFTQPFEVIKTQQVCNPNKTQIIEKGNSLQSFYAASKEIYLQNKKGILNFFRGASVGFFRQALGFSIYSQILEELNDITKKNEKLNQNQTPKYIKTAFIAGISKVIAIVITCPLIVLKTRLELVVVNKNTSLFKEIKMIIAEKGYFRGLNGVISRELSFSVFQYTTFQFLKQVFDENQIFQGNTFVAPYTAGILGVILSQPFEVVRNRMMIQDNNLPSIYRYTGLLNGFSQIYMLEGSKGFFNGLIPRLVRKPINTGISWGIYELLKQKKKYPQY</sequence>
<dbReference type="GeneID" id="7838639"/>
<feature type="repeat" description="Solcar" evidence="4">
    <location>
        <begin position="202"/>
        <end position="292"/>
    </location>
</feature>
<comment type="subcellular location">
    <subcellularLocation>
        <location evidence="1">Membrane</location>
        <topology evidence="1">Multi-pass membrane protein</topology>
    </subcellularLocation>
</comment>
<evidence type="ECO:0000256" key="5">
    <source>
        <dbReference type="RuleBase" id="RU000488"/>
    </source>
</evidence>
<evidence type="ECO:0000256" key="3">
    <source>
        <dbReference type="ARBA" id="ARBA00023136"/>
    </source>
</evidence>
<keyword evidence="3 4" id="KW-0472">Membrane</keyword>
<evidence type="ECO:0000256" key="6">
    <source>
        <dbReference type="SAM" id="Phobius"/>
    </source>
</evidence>
<keyword evidence="2 4" id="KW-0812">Transmembrane</keyword>
<dbReference type="InterPro" id="IPR018108">
    <property type="entry name" value="MCP_transmembrane"/>
</dbReference>
<dbReference type="RefSeq" id="XP_001027167.2">
    <property type="nucleotide sequence ID" value="XM_001027167.2"/>
</dbReference>
<evidence type="ECO:0000256" key="4">
    <source>
        <dbReference type="PROSITE-ProRule" id="PRU00282"/>
    </source>
</evidence>
<evidence type="ECO:0000256" key="1">
    <source>
        <dbReference type="ARBA" id="ARBA00004141"/>
    </source>
</evidence>
<dbReference type="PANTHER" id="PTHR46181:SF3">
    <property type="entry name" value="MITOCHONDRIAL GLYCINE TRANSPORTER"/>
    <property type="match status" value="1"/>
</dbReference>
<organism evidence="7 8">
    <name type="scientific">Tetrahymena thermophila (strain SB210)</name>
    <dbReference type="NCBI Taxonomy" id="312017"/>
    <lineage>
        <taxon>Eukaryota</taxon>
        <taxon>Sar</taxon>
        <taxon>Alveolata</taxon>
        <taxon>Ciliophora</taxon>
        <taxon>Intramacronucleata</taxon>
        <taxon>Oligohymenophorea</taxon>
        <taxon>Hymenostomatida</taxon>
        <taxon>Tetrahymenina</taxon>
        <taxon>Tetrahymenidae</taxon>
        <taxon>Tetrahymena</taxon>
    </lineage>
</organism>
<keyword evidence="6" id="KW-1133">Transmembrane helix</keyword>
<dbReference type="OrthoDB" id="1924968at2759"/>